<dbReference type="PROSITE" id="PS51257">
    <property type="entry name" value="PROKAR_LIPOPROTEIN"/>
    <property type="match status" value="1"/>
</dbReference>
<feature type="region of interest" description="Disordered" evidence="1">
    <location>
        <begin position="20"/>
        <end position="86"/>
    </location>
</feature>
<reference evidence="3 4" key="1">
    <citation type="journal article" date="2017" name="Syst. Appl. Microbiol.">
        <title>Pseudomonas caspiana sp. nov., a citrus pathogen in the Pseudomonas syringae phylogenetic group.</title>
        <authorList>
            <person name="Busquets A."/>
            <person name="Gomila M."/>
            <person name="Beiki F."/>
            <person name="Mulet M."/>
            <person name="Rahimian H."/>
            <person name="Garcia-Valdes E."/>
            <person name="Lalucat J."/>
        </authorList>
    </citation>
    <scope>NUCLEOTIDE SEQUENCE [LARGE SCALE GENOMIC DNA]</scope>
    <source>
        <strain evidence="3 4">FBF102</strain>
    </source>
</reference>
<dbReference type="Proteomes" id="UP000195440">
    <property type="component" value="Unassembled WGS sequence"/>
</dbReference>
<feature type="compositionally biased region" description="Basic and acidic residues" evidence="1">
    <location>
        <begin position="37"/>
        <end position="69"/>
    </location>
</feature>
<evidence type="ECO:0000313" key="4">
    <source>
        <dbReference type="Proteomes" id="UP000195440"/>
    </source>
</evidence>
<accession>A0A1Y3NYI3</accession>
<feature type="signal peptide" evidence="2">
    <location>
        <begin position="1"/>
        <end position="18"/>
    </location>
</feature>
<comment type="caution">
    <text evidence="3">The sequence shown here is derived from an EMBL/GenBank/DDBJ whole genome shotgun (WGS) entry which is preliminary data.</text>
</comment>
<evidence type="ECO:0008006" key="5">
    <source>
        <dbReference type="Google" id="ProtNLM"/>
    </source>
</evidence>
<gene>
    <name evidence="3" type="ORF">AUC60_17610</name>
</gene>
<evidence type="ECO:0000256" key="1">
    <source>
        <dbReference type="SAM" id="MobiDB-lite"/>
    </source>
</evidence>
<protein>
    <recommendedName>
        <fullName evidence="5">Lipoprotein</fullName>
    </recommendedName>
</protein>
<keyword evidence="4" id="KW-1185">Reference proteome</keyword>
<dbReference type="AlphaFoldDB" id="A0A1Y3NYI3"/>
<organism evidence="3 4">
    <name type="scientific">Pseudomonas caspiana</name>
    <dbReference type="NCBI Taxonomy" id="1451454"/>
    <lineage>
        <taxon>Bacteria</taxon>
        <taxon>Pseudomonadati</taxon>
        <taxon>Pseudomonadota</taxon>
        <taxon>Gammaproteobacteria</taxon>
        <taxon>Pseudomonadales</taxon>
        <taxon>Pseudomonadaceae</taxon>
        <taxon>Pseudomonas</taxon>
    </lineage>
</organism>
<dbReference type="EMBL" id="LOHF01000015">
    <property type="protein sequence ID" value="OUM72639.1"/>
    <property type="molecule type" value="Genomic_DNA"/>
</dbReference>
<dbReference type="RefSeq" id="WP_087270350.1">
    <property type="nucleotide sequence ID" value="NZ_CP167995.1"/>
</dbReference>
<keyword evidence="2" id="KW-0732">Signal</keyword>
<name>A0A1Y3NYI3_9PSED</name>
<proteinExistence type="predicted"/>
<feature type="chain" id="PRO_5012734418" description="Lipoprotein" evidence="2">
    <location>
        <begin position="19"/>
        <end position="86"/>
    </location>
</feature>
<evidence type="ECO:0000256" key="2">
    <source>
        <dbReference type="SAM" id="SignalP"/>
    </source>
</evidence>
<evidence type="ECO:0000313" key="3">
    <source>
        <dbReference type="EMBL" id="OUM72639.1"/>
    </source>
</evidence>
<sequence>MLKTLAYSLMLASTIGLAACDPKSENKAQEAQQHAENANDKAAEAAKENAKAAEAQAESKEAKAEEDKTFVPTTQVPESLKTPEKN</sequence>